<dbReference type="EMBL" id="CP010028">
    <property type="protein sequence ID" value="AIZ44893.1"/>
    <property type="molecule type" value="Genomic_DNA"/>
</dbReference>
<reference evidence="2" key="1">
    <citation type="submission" date="2014-11" db="EMBL/GenBank/DDBJ databases">
        <title>Hymenobacter sp. DG25B genome submission.</title>
        <authorList>
            <person name="Jung H.-Y."/>
            <person name="Kim M.K."/>
            <person name="Srinivasan S."/>
            <person name="Lim S."/>
        </authorList>
    </citation>
    <scope>NUCLEOTIDE SEQUENCE [LARGE SCALE GENOMIC DNA]</scope>
    <source>
        <strain evidence="2">DY59</strain>
    </source>
</reference>
<organism evidence="1 2">
    <name type="scientific">Deinococcus radiopugnans</name>
    <dbReference type="NCBI Taxonomy" id="57497"/>
    <lineage>
        <taxon>Bacteria</taxon>
        <taxon>Thermotogati</taxon>
        <taxon>Deinococcota</taxon>
        <taxon>Deinococci</taxon>
        <taxon>Deinococcales</taxon>
        <taxon>Deinococcaceae</taxon>
        <taxon>Deinococcus</taxon>
    </lineage>
</organism>
<name>A0A0A7KK39_9DEIO</name>
<evidence type="ECO:0008006" key="3">
    <source>
        <dbReference type="Google" id="ProtNLM"/>
    </source>
</evidence>
<dbReference type="Gene3D" id="2.60.40.10">
    <property type="entry name" value="Immunoglobulins"/>
    <property type="match status" value="1"/>
</dbReference>
<dbReference type="Proteomes" id="UP000030634">
    <property type="component" value="Chromosome"/>
</dbReference>
<dbReference type="RefSeq" id="WP_039683336.1">
    <property type="nucleotide sequence ID" value="NZ_CP010028.1"/>
</dbReference>
<dbReference type="HOGENOM" id="CLU_1432414_0_0_0"/>
<protein>
    <recommendedName>
        <fullName evidence="3">Fibronectin type-III domain-containing protein</fullName>
    </recommendedName>
</protein>
<dbReference type="InterPro" id="IPR013783">
    <property type="entry name" value="Ig-like_fold"/>
</dbReference>
<evidence type="ECO:0000313" key="2">
    <source>
        <dbReference type="Proteomes" id="UP000030634"/>
    </source>
</evidence>
<gene>
    <name evidence="1" type="ORF">QR90_06885</name>
</gene>
<sequence length="189" mass="19694">MKLALSDGSALTESTQVTVTGPAGWNQDEPRVLTVYAKLYGTYFLSTTMAPVAGVYKVSATVAGQTYTATSGQISPASVLKSAVPIAATDDGTQVTVNWSPVDGAATYLHRVYPTLADAAGDRPLVAAANIATQATSVTFPSSALTPNTSYDIGVLAFSAVVDVKKNFSVPTQFNTSNAYIAQPFFRTP</sequence>
<accession>A0A0A7KK39</accession>
<proteinExistence type="predicted"/>
<dbReference type="InterPro" id="IPR036116">
    <property type="entry name" value="FN3_sf"/>
</dbReference>
<evidence type="ECO:0000313" key="1">
    <source>
        <dbReference type="EMBL" id="AIZ44893.1"/>
    </source>
</evidence>
<dbReference type="KEGG" id="dsw:QR90_06885"/>
<dbReference type="SUPFAM" id="SSF49265">
    <property type="entry name" value="Fibronectin type III"/>
    <property type="match status" value="1"/>
</dbReference>
<dbReference type="AlphaFoldDB" id="A0A0A7KK39"/>